<proteinExistence type="predicted"/>
<dbReference type="RefSeq" id="YP_009120263.1">
    <property type="nucleotide sequence ID" value="NC_026440.1"/>
</dbReference>
<accession>A0A0B5IYR3</accession>
<protein>
    <submittedName>
        <fullName evidence="1">Uncharacterized protein</fullName>
    </submittedName>
</protein>
<organism evidence="1 2">
    <name type="scientific">Pandoravirus inopinatum</name>
    <dbReference type="NCBI Taxonomy" id="1605721"/>
    <lineage>
        <taxon>Viruses</taxon>
        <taxon>Pandoravirus</taxon>
    </lineage>
</organism>
<reference evidence="1 2" key="1">
    <citation type="journal article" date="2015" name="Parasitol. Res.">
        <title>Viruses in close associations with free-living amoebae.</title>
        <authorList>
            <person name="Scheid P."/>
        </authorList>
    </citation>
    <scope>NUCLEOTIDE SEQUENCE [LARGE SCALE GENOMIC DNA]</scope>
    <source>
        <strain evidence="1">KlaHel</strain>
    </source>
</reference>
<dbReference type="KEGG" id="vg:23462945"/>
<name>A0A0B5IYR3_9VIRU</name>
<dbReference type="EMBL" id="KP136319">
    <property type="protein sequence ID" value="AJF98028.1"/>
    <property type="molecule type" value="Genomic_DNA"/>
</dbReference>
<dbReference type="GeneID" id="23462945"/>
<sequence length="138" mass="15655">MGSPNAWASLGAVPNPAKAVAFFPNDLNNAADFLLIFAEGHSIAQPKKVWHFHFSVQRQKTVFREKKETNRRAHRRPAAERKFSGNTVGILCFFCNFFSTKPHGPLAAQSRRRAKNACALREFEGKKKFKGRLRYVHA</sequence>
<evidence type="ECO:0000313" key="2">
    <source>
        <dbReference type="Proteomes" id="UP000202511"/>
    </source>
</evidence>
<dbReference type="Proteomes" id="UP000202511">
    <property type="component" value="Segment"/>
</dbReference>
<evidence type="ECO:0000313" key="1">
    <source>
        <dbReference type="EMBL" id="AJF98028.1"/>
    </source>
</evidence>